<organism evidence="1">
    <name type="scientific">Apis cerana</name>
    <name type="common">Indian honeybee</name>
    <dbReference type="NCBI Taxonomy" id="7461"/>
    <lineage>
        <taxon>Eukaryota</taxon>
        <taxon>Metazoa</taxon>
        <taxon>Ecdysozoa</taxon>
        <taxon>Arthropoda</taxon>
        <taxon>Hexapoda</taxon>
        <taxon>Insecta</taxon>
        <taxon>Pterygota</taxon>
        <taxon>Neoptera</taxon>
        <taxon>Endopterygota</taxon>
        <taxon>Hymenoptera</taxon>
        <taxon>Apocrita</taxon>
        <taxon>Aculeata</taxon>
        <taxon>Apoidea</taxon>
        <taxon>Anthophila</taxon>
        <taxon>Apidae</taxon>
        <taxon>Apis</taxon>
    </lineage>
</organism>
<accession>V9IHX4</accession>
<keyword evidence="1" id="KW-0675">Receptor</keyword>
<gene>
    <name evidence="1" type="ORF">ACCB06349</name>
</gene>
<dbReference type="AlphaFoldDB" id="V9IHX4"/>
<proteinExistence type="evidence at transcript level"/>
<reference evidence="1" key="1">
    <citation type="submission" date="2011-11" db="EMBL/GenBank/DDBJ databases">
        <title>Decoding the brain transcriptome of the Eastern honeybee (Apis cerana) based on pyrosequencing.</title>
        <authorList>
            <person name="Sun L."/>
            <person name="Zheng H."/>
            <person name="Wang Y."/>
            <person name="Xie X."/>
            <person name="Zhu Y."/>
            <person name="Gu W."/>
            <person name="Wang S."/>
        </authorList>
    </citation>
    <scope>NUCLEOTIDE SEQUENCE</scope>
    <source>
        <tissue evidence="1">Brain</tissue>
    </source>
</reference>
<protein>
    <submittedName>
        <fullName evidence="1">Estrogen receptor binding protein</fullName>
    </submittedName>
</protein>
<evidence type="ECO:0000313" key="1">
    <source>
        <dbReference type="EMBL" id="AEY59934.1"/>
    </source>
</evidence>
<dbReference type="EMBL" id="JR045128">
    <property type="protein sequence ID" value="AEY59934.1"/>
    <property type="molecule type" value="mRNA"/>
</dbReference>
<sequence length="85" mass="9994">MDIIIDTKGDEDLMKKNCLIENDDDLDFENHGTQTLKFFDIEEDLIKNEATTKKIIRNVTKDIDLDEFEKDMGWSNVRKKNKSNI</sequence>
<name>V9IHX4_APICE</name>